<comment type="similarity">
    <text evidence="2">Belongs to the YbaB/EbfC family.</text>
</comment>
<dbReference type="Proteomes" id="UP001551329">
    <property type="component" value="Unassembled WGS sequence"/>
</dbReference>
<feature type="coiled-coil region" evidence="3">
    <location>
        <begin position="10"/>
        <end position="37"/>
    </location>
</feature>
<comment type="function">
    <text evidence="2">Binds to DNA and alters its conformation. May be involved in regulation of gene expression, nucleoid organization and DNA protection.</text>
</comment>
<keyword evidence="2" id="KW-0963">Cytoplasm</keyword>
<keyword evidence="5" id="KW-1185">Reference proteome</keyword>
<keyword evidence="1 2" id="KW-0238">DNA-binding</keyword>
<comment type="subunit">
    <text evidence="2">Homodimer.</text>
</comment>
<evidence type="ECO:0000256" key="3">
    <source>
        <dbReference type="SAM" id="Coils"/>
    </source>
</evidence>
<dbReference type="Pfam" id="PF02575">
    <property type="entry name" value="YbaB_DNA_bd"/>
    <property type="match status" value="1"/>
</dbReference>
<evidence type="ECO:0000256" key="2">
    <source>
        <dbReference type="HAMAP-Rule" id="MF_00274"/>
    </source>
</evidence>
<comment type="subcellular location">
    <subcellularLocation>
        <location evidence="2">Cytoplasm</location>
        <location evidence="2">Nucleoid</location>
    </subcellularLocation>
</comment>
<dbReference type="HAMAP" id="MF_00274">
    <property type="entry name" value="DNA_YbaB_EbfC"/>
    <property type="match status" value="1"/>
</dbReference>
<dbReference type="PANTHER" id="PTHR33449:SF1">
    <property type="entry name" value="NUCLEOID-ASSOCIATED PROTEIN YBAB"/>
    <property type="match status" value="1"/>
</dbReference>
<dbReference type="NCBIfam" id="TIGR00103">
    <property type="entry name" value="DNA_YbaB_EbfC"/>
    <property type="match status" value="1"/>
</dbReference>
<evidence type="ECO:0000313" key="5">
    <source>
        <dbReference type="Proteomes" id="UP001551329"/>
    </source>
</evidence>
<dbReference type="InterPro" id="IPR036894">
    <property type="entry name" value="YbaB-like_sf"/>
</dbReference>
<sequence>MIPGGGQPNMQQLLQQAQKMQQDLARAQGELAATEVEGQAGGGLVKATVTGSGELRALVIDPKAVDPEDTETLADLIVAAVHAANENAEQLQQAKLGPLAQGMGGMPGLGF</sequence>
<protein>
    <recommendedName>
        <fullName evidence="2">Nucleoid-associated protein AB0A88_11740</fullName>
    </recommendedName>
</protein>
<dbReference type="PANTHER" id="PTHR33449">
    <property type="entry name" value="NUCLEOID-ASSOCIATED PROTEIN YBAB"/>
    <property type="match status" value="1"/>
</dbReference>
<comment type="caution">
    <text evidence="4">The sequence shown here is derived from an EMBL/GenBank/DDBJ whole genome shotgun (WGS) entry which is preliminary data.</text>
</comment>
<name>A0ABV3C7Q1_9ACTN</name>
<dbReference type="EMBL" id="JBEZAE010000005">
    <property type="protein sequence ID" value="MEU7070802.1"/>
    <property type="molecule type" value="Genomic_DNA"/>
</dbReference>
<accession>A0ABV3C7Q1</accession>
<dbReference type="SUPFAM" id="SSF82607">
    <property type="entry name" value="YbaB-like"/>
    <property type="match status" value="1"/>
</dbReference>
<dbReference type="PIRSF" id="PIRSF004555">
    <property type="entry name" value="UCP004555"/>
    <property type="match status" value="1"/>
</dbReference>
<dbReference type="RefSeq" id="WP_189508358.1">
    <property type="nucleotide sequence ID" value="NZ_BMSF01000007.1"/>
</dbReference>
<evidence type="ECO:0000256" key="1">
    <source>
        <dbReference type="ARBA" id="ARBA00023125"/>
    </source>
</evidence>
<dbReference type="InterPro" id="IPR004401">
    <property type="entry name" value="YbaB/EbfC"/>
</dbReference>
<evidence type="ECO:0000313" key="4">
    <source>
        <dbReference type="EMBL" id="MEU7070802.1"/>
    </source>
</evidence>
<dbReference type="Gene3D" id="3.30.1310.10">
    <property type="entry name" value="Nucleoid-associated protein YbaB-like domain"/>
    <property type="match status" value="1"/>
</dbReference>
<gene>
    <name evidence="4" type="ORF">AB0A88_11740</name>
</gene>
<keyword evidence="3" id="KW-0175">Coiled coil</keyword>
<organism evidence="4 5">
    <name type="scientific">Streptomyces narbonensis</name>
    <dbReference type="NCBI Taxonomy" id="67333"/>
    <lineage>
        <taxon>Bacteria</taxon>
        <taxon>Bacillati</taxon>
        <taxon>Actinomycetota</taxon>
        <taxon>Actinomycetes</taxon>
        <taxon>Kitasatosporales</taxon>
        <taxon>Streptomycetaceae</taxon>
        <taxon>Streptomyces</taxon>
    </lineage>
</organism>
<proteinExistence type="inferred from homology"/>
<reference evidence="4 5" key="1">
    <citation type="submission" date="2024-06" db="EMBL/GenBank/DDBJ databases">
        <title>The Natural Products Discovery Center: Release of the First 8490 Sequenced Strains for Exploring Actinobacteria Biosynthetic Diversity.</title>
        <authorList>
            <person name="Kalkreuter E."/>
            <person name="Kautsar S.A."/>
            <person name="Yang D."/>
            <person name="Bader C.D."/>
            <person name="Teijaro C.N."/>
            <person name="Fluegel L."/>
            <person name="Davis C.M."/>
            <person name="Simpson J.R."/>
            <person name="Lauterbach L."/>
            <person name="Steele A.D."/>
            <person name="Gui C."/>
            <person name="Meng S."/>
            <person name="Li G."/>
            <person name="Viehrig K."/>
            <person name="Ye F."/>
            <person name="Su P."/>
            <person name="Kiefer A.F."/>
            <person name="Nichols A."/>
            <person name="Cepeda A.J."/>
            <person name="Yan W."/>
            <person name="Fan B."/>
            <person name="Jiang Y."/>
            <person name="Adhikari A."/>
            <person name="Zheng C.-J."/>
            <person name="Schuster L."/>
            <person name="Cowan T.M."/>
            <person name="Smanski M.J."/>
            <person name="Chevrette M.G."/>
            <person name="De Carvalho L.P.S."/>
            <person name="Shen B."/>
        </authorList>
    </citation>
    <scope>NUCLEOTIDE SEQUENCE [LARGE SCALE GENOMIC DNA]</scope>
    <source>
        <strain evidence="4 5">NPDC045974</strain>
    </source>
</reference>